<dbReference type="GO" id="GO:0008168">
    <property type="term" value="F:methyltransferase activity"/>
    <property type="evidence" value="ECO:0007669"/>
    <property type="project" value="UniProtKB-KW"/>
</dbReference>
<dbReference type="GO" id="GO:0032259">
    <property type="term" value="P:methylation"/>
    <property type="evidence" value="ECO:0007669"/>
    <property type="project" value="UniProtKB-KW"/>
</dbReference>
<evidence type="ECO:0000256" key="1">
    <source>
        <dbReference type="ARBA" id="ARBA00005033"/>
    </source>
</evidence>
<comment type="subunit">
    <text evidence="3 8">Homodecamer; pentamer of dimers.</text>
</comment>
<feature type="binding site" evidence="8 10">
    <location>
        <position position="86"/>
    </location>
    <ligand>
        <name>3-methyl-2-oxobutanoate</name>
        <dbReference type="ChEBI" id="CHEBI:11851"/>
    </ligand>
</feature>
<dbReference type="InterPro" id="IPR003700">
    <property type="entry name" value="Pantoate_hydroxy_MeTrfase"/>
</dbReference>
<dbReference type="NCBIfam" id="NF001452">
    <property type="entry name" value="PRK00311.1"/>
    <property type="match status" value="1"/>
</dbReference>
<keyword evidence="6 8" id="KW-0479">Metal-binding</keyword>
<comment type="similarity">
    <text evidence="2 8">Belongs to the PanB family.</text>
</comment>
<evidence type="ECO:0000256" key="9">
    <source>
        <dbReference type="PIRSR" id="PIRSR000388-1"/>
    </source>
</evidence>
<comment type="pathway">
    <text evidence="1 8">Cofactor biosynthesis; (R)-pantothenate biosynthesis; (R)-pantoate from 3-methyl-2-oxobutanoate: step 1/2.</text>
</comment>
<keyword evidence="4 8" id="KW-0566">Pantothenate biosynthesis</keyword>
<dbReference type="PIRSF" id="PIRSF000388">
    <property type="entry name" value="Pantoate_hydroxy_MeTrfase"/>
    <property type="match status" value="1"/>
</dbReference>
<evidence type="ECO:0000256" key="11">
    <source>
        <dbReference type="PIRSR" id="PIRSR000388-3"/>
    </source>
</evidence>
<dbReference type="RefSeq" id="WP_100920315.1">
    <property type="nucleotide sequence ID" value="NZ_CP020370.1"/>
</dbReference>
<dbReference type="GO" id="GO:0015940">
    <property type="term" value="P:pantothenate biosynthetic process"/>
    <property type="evidence" value="ECO:0007669"/>
    <property type="project" value="UniProtKB-UniRule"/>
</dbReference>
<reference evidence="12 13" key="1">
    <citation type="submission" date="2017-03" db="EMBL/GenBank/DDBJ databases">
        <title>Complete genome sequence of Candidatus 'Thiodictyon syntrophicum' sp. nov. strain Cad16T, a photolithoautotroph purple sulfur bacterium isolated from an alpine meromictic lake.</title>
        <authorList>
            <person name="Luedin S.M."/>
            <person name="Pothier J.F."/>
            <person name="Danza F."/>
            <person name="Storelli N."/>
            <person name="Wittwer M."/>
            <person name="Tonolla M."/>
        </authorList>
    </citation>
    <scope>NUCLEOTIDE SEQUENCE [LARGE SCALE GENOMIC DNA]</scope>
    <source>
        <strain evidence="12 13">Cad16T</strain>
    </source>
</reference>
<evidence type="ECO:0000256" key="5">
    <source>
        <dbReference type="ARBA" id="ARBA00022679"/>
    </source>
</evidence>
<evidence type="ECO:0000256" key="2">
    <source>
        <dbReference type="ARBA" id="ARBA00008676"/>
    </source>
</evidence>
<dbReference type="NCBIfam" id="TIGR00222">
    <property type="entry name" value="panB"/>
    <property type="match status" value="1"/>
</dbReference>
<dbReference type="KEGG" id="tsy:THSYN_17680"/>
<evidence type="ECO:0000256" key="6">
    <source>
        <dbReference type="ARBA" id="ARBA00022723"/>
    </source>
</evidence>
<comment type="cofactor">
    <cofactor evidence="8 11">
        <name>Mg(2+)</name>
        <dbReference type="ChEBI" id="CHEBI:18420"/>
    </cofactor>
    <text evidence="8 11">Binds 1 Mg(2+) ion per subunit.</text>
</comment>
<evidence type="ECO:0000313" key="13">
    <source>
        <dbReference type="Proteomes" id="UP000232638"/>
    </source>
</evidence>
<dbReference type="GO" id="GO:0003864">
    <property type="term" value="F:3-methyl-2-oxobutanoate hydroxymethyltransferase activity"/>
    <property type="evidence" value="ECO:0007669"/>
    <property type="project" value="UniProtKB-UniRule"/>
</dbReference>
<dbReference type="UniPathway" id="UPA00028">
    <property type="reaction ID" value="UER00003"/>
</dbReference>
<keyword evidence="8 11" id="KW-0460">Magnesium</keyword>
<dbReference type="AlphaFoldDB" id="A0A2K8UAJ3"/>
<feature type="binding site" evidence="8 10">
    <location>
        <begin position="47"/>
        <end position="48"/>
    </location>
    <ligand>
        <name>3-methyl-2-oxobutanoate</name>
        <dbReference type="ChEBI" id="CHEBI:11851"/>
    </ligand>
</feature>
<feature type="binding site" evidence="8 10">
    <location>
        <position position="115"/>
    </location>
    <ligand>
        <name>3-methyl-2-oxobutanoate</name>
        <dbReference type="ChEBI" id="CHEBI:11851"/>
    </ligand>
</feature>
<dbReference type="PANTHER" id="PTHR20881">
    <property type="entry name" value="3-METHYL-2-OXOBUTANOATE HYDROXYMETHYLTRANSFERASE"/>
    <property type="match status" value="1"/>
</dbReference>
<evidence type="ECO:0000256" key="4">
    <source>
        <dbReference type="ARBA" id="ARBA00022655"/>
    </source>
</evidence>
<organism evidence="12 13">
    <name type="scientific">Candidatus Thiodictyon syntrophicum</name>
    <dbReference type="NCBI Taxonomy" id="1166950"/>
    <lineage>
        <taxon>Bacteria</taxon>
        <taxon>Pseudomonadati</taxon>
        <taxon>Pseudomonadota</taxon>
        <taxon>Gammaproteobacteria</taxon>
        <taxon>Chromatiales</taxon>
        <taxon>Chromatiaceae</taxon>
        <taxon>Thiodictyon</taxon>
    </lineage>
</organism>
<dbReference type="FunFam" id="3.20.20.60:FF:000003">
    <property type="entry name" value="3-methyl-2-oxobutanoate hydroxymethyltransferase"/>
    <property type="match status" value="1"/>
</dbReference>
<dbReference type="InterPro" id="IPR015813">
    <property type="entry name" value="Pyrv/PenolPyrv_kinase-like_dom"/>
</dbReference>
<evidence type="ECO:0000256" key="3">
    <source>
        <dbReference type="ARBA" id="ARBA00011424"/>
    </source>
</evidence>
<feature type="active site" description="Proton acceptor" evidence="8 9">
    <location>
        <position position="184"/>
    </location>
</feature>
<dbReference type="EMBL" id="CP020370">
    <property type="protein sequence ID" value="AUB82594.1"/>
    <property type="molecule type" value="Genomic_DNA"/>
</dbReference>
<dbReference type="CDD" id="cd06557">
    <property type="entry name" value="KPHMT-like"/>
    <property type="match status" value="1"/>
</dbReference>
<dbReference type="InterPro" id="IPR040442">
    <property type="entry name" value="Pyrv_kinase-like_dom_sf"/>
</dbReference>
<dbReference type="OrthoDB" id="9781789at2"/>
<comment type="catalytic activity">
    <reaction evidence="8">
        <text>(6R)-5,10-methylene-5,6,7,8-tetrahydrofolate + 3-methyl-2-oxobutanoate + H2O = 2-dehydropantoate + (6S)-5,6,7,8-tetrahydrofolate</text>
        <dbReference type="Rhea" id="RHEA:11824"/>
        <dbReference type="ChEBI" id="CHEBI:11561"/>
        <dbReference type="ChEBI" id="CHEBI:11851"/>
        <dbReference type="ChEBI" id="CHEBI:15377"/>
        <dbReference type="ChEBI" id="CHEBI:15636"/>
        <dbReference type="ChEBI" id="CHEBI:57453"/>
        <dbReference type="EC" id="2.1.2.11"/>
    </reaction>
</comment>
<protein>
    <recommendedName>
        <fullName evidence="8">3-methyl-2-oxobutanoate hydroxymethyltransferase</fullName>
        <ecNumber evidence="8">2.1.2.11</ecNumber>
    </recommendedName>
    <alternativeName>
        <fullName evidence="8">Ketopantoate hydroxymethyltransferase</fullName>
        <shortName evidence="8">KPHMT</shortName>
    </alternativeName>
</protein>
<evidence type="ECO:0000256" key="8">
    <source>
        <dbReference type="HAMAP-Rule" id="MF_00156"/>
    </source>
</evidence>
<dbReference type="PANTHER" id="PTHR20881:SF0">
    <property type="entry name" value="3-METHYL-2-OXOBUTANOATE HYDROXYMETHYLTRANSFERASE"/>
    <property type="match status" value="1"/>
</dbReference>
<comment type="subcellular location">
    <subcellularLocation>
        <location evidence="8">Cytoplasm</location>
    </subcellularLocation>
</comment>
<comment type="function">
    <text evidence="7 8">Catalyzes the reversible reaction in which hydroxymethyl group from 5,10-methylenetetrahydrofolate is transferred onto alpha-ketoisovalerate to form ketopantoate.</text>
</comment>
<keyword evidence="5 8" id="KW-0808">Transferase</keyword>
<keyword evidence="13" id="KW-1185">Reference proteome</keyword>
<dbReference type="GO" id="GO:0000287">
    <property type="term" value="F:magnesium ion binding"/>
    <property type="evidence" value="ECO:0007669"/>
    <property type="project" value="TreeGrafter"/>
</dbReference>
<accession>A0A2K8UAJ3</accession>
<feature type="binding site" evidence="8 11">
    <location>
        <position position="117"/>
    </location>
    <ligand>
        <name>Mg(2+)</name>
        <dbReference type="ChEBI" id="CHEBI:18420"/>
    </ligand>
</feature>
<feature type="binding site" evidence="8 11">
    <location>
        <position position="86"/>
    </location>
    <ligand>
        <name>Mg(2+)</name>
        <dbReference type="ChEBI" id="CHEBI:18420"/>
    </ligand>
</feature>
<keyword evidence="12" id="KW-0489">Methyltransferase</keyword>
<gene>
    <name evidence="8" type="primary">panB</name>
    <name evidence="12" type="ORF">THSYN_17680</name>
</gene>
<evidence type="ECO:0000256" key="7">
    <source>
        <dbReference type="ARBA" id="ARBA00056497"/>
    </source>
</evidence>
<evidence type="ECO:0000256" key="10">
    <source>
        <dbReference type="PIRSR" id="PIRSR000388-2"/>
    </source>
</evidence>
<keyword evidence="8" id="KW-0963">Cytoplasm</keyword>
<dbReference type="Proteomes" id="UP000232638">
    <property type="component" value="Chromosome"/>
</dbReference>
<dbReference type="GO" id="GO:0005737">
    <property type="term" value="C:cytoplasm"/>
    <property type="evidence" value="ECO:0007669"/>
    <property type="project" value="UniProtKB-SubCell"/>
</dbReference>
<dbReference type="HAMAP" id="MF_00156">
    <property type="entry name" value="PanB"/>
    <property type="match status" value="1"/>
</dbReference>
<feature type="binding site" evidence="8 11">
    <location>
        <position position="47"/>
    </location>
    <ligand>
        <name>Mg(2+)</name>
        <dbReference type="ChEBI" id="CHEBI:18420"/>
    </ligand>
</feature>
<dbReference type="EC" id="2.1.2.11" evidence="8"/>
<dbReference type="Gene3D" id="3.20.20.60">
    <property type="entry name" value="Phosphoenolpyruvate-binding domains"/>
    <property type="match status" value="1"/>
</dbReference>
<sequence>MSAAPISVATLAAMKARGERITCLTCYDASFARLLEAAGVDMMLVGDSLGMVVQGHDTTVPVTLEQMAYHCACVARGRSRALLIADFPFLVGATPERALVGAARLMQEGGAQVVKLEGGAGVLETVRCLTTQGVPVCGHLGLMPQSVNLIGGYRFQGRDTDSAETIARDALALQEAGASLLVLECVPAALAQQISRSLRIPVIGIGAGAGCDGQVLVVYDMLGLNRGRPPRFSRDFLAGRDSVPAALAAYVAAVRDGSFPGPAETAY</sequence>
<evidence type="ECO:0000313" key="12">
    <source>
        <dbReference type="EMBL" id="AUB82594.1"/>
    </source>
</evidence>
<proteinExistence type="inferred from homology"/>
<dbReference type="SUPFAM" id="SSF51621">
    <property type="entry name" value="Phosphoenolpyruvate/pyruvate domain"/>
    <property type="match status" value="1"/>
</dbReference>
<dbReference type="Pfam" id="PF02548">
    <property type="entry name" value="Pantoate_transf"/>
    <property type="match status" value="1"/>
</dbReference>
<name>A0A2K8UAJ3_9GAMM</name>